<feature type="domain" description="Cytochrome C biogenesis protein transmembrane" evidence="7">
    <location>
        <begin position="10"/>
        <end position="206"/>
    </location>
</feature>
<feature type="transmembrane region" description="Helical" evidence="6">
    <location>
        <begin position="73"/>
        <end position="96"/>
    </location>
</feature>
<dbReference type="Pfam" id="PF02683">
    <property type="entry name" value="DsbD_TM"/>
    <property type="match status" value="1"/>
</dbReference>
<evidence type="ECO:0000313" key="10">
    <source>
        <dbReference type="EMBL" id="SDW58279.1"/>
    </source>
</evidence>
<evidence type="ECO:0000313" key="11">
    <source>
        <dbReference type="Proteomes" id="UP000186879"/>
    </source>
</evidence>
<feature type="transmembrane region" description="Helical" evidence="6">
    <location>
        <begin position="117"/>
        <end position="142"/>
    </location>
</feature>
<feature type="transmembrane region" description="Helical" evidence="6">
    <location>
        <begin position="192"/>
        <end position="211"/>
    </location>
</feature>
<dbReference type="GeneID" id="30583355"/>
<dbReference type="PANTHER" id="PTHR31272:SF9">
    <property type="entry name" value="BLL1027 PROTEIN"/>
    <property type="match status" value="1"/>
</dbReference>
<dbReference type="KEGG" id="mhaz:BHR79_06275"/>
<feature type="transmembrane region" description="Helical" evidence="6">
    <location>
        <begin position="44"/>
        <end position="67"/>
    </location>
</feature>
<keyword evidence="3 6" id="KW-0812">Transmembrane</keyword>
<reference evidence="9 13" key="3">
    <citation type="submission" date="2018-10" db="EMBL/GenBank/DDBJ databases">
        <title>Cultivation of a novel Methanohalophilus strain from Kebrit Deep of the Red Sea and a genomic comparison of members of the genus Methanohalophilus.</title>
        <authorList>
            <person name="Guan Y."/>
            <person name="Ngugi D.K."/>
            <person name="Stingl U."/>
        </authorList>
    </citation>
    <scope>NUCLEOTIDE SEQUENCE [LARGE SCALE GENOMIC DNA]</scope>
    <source>
        <strain evidence="9 13">DSM 3094</strain>
    </source>
</reference>
<dbReference type="Proteomes" id="UP000198669">
    <property type="component" value="Unassembled WGS sequence"/>
</dbReference>
<evidence type="ECO:0000313" key="9">
    <source>
        <dbReference type="EMBL" id="RNI09816.1"/>
    </source>
</evidence>
<comment type="similarity">
    <text evidence="2">Belongs to the DsbD family.</text>
</comment>
<keyword evidence="5 6" id="KW-0472">Membrane</keyword>
<evidence type="ECO:0000313" key="13">
    <source>
        <dbReference type="Proteomes" id="UP000267921"/>
    </source>
</evidence>
<dbReference type="GO" id="GO:0016020">
    <property type="term" value="C:membrane"/>
    <property type="evidence" value="ECO:0007669"/>
    <property type="project" value="UniProtKB-SubCell"/>
</dbReference>
<evidence type="ECO:0000256" key="6">
    <source>
        <dbReference type="SAM" id="Phobius"/>
    </source>
</evidence>
<evidence type="ECO:0000256" key="4">
    <source>
        <dbReference type="ARBA" id="ARBA00022989"/>
    </source>
</evidence>
<evidence type="ECO:0000256" key="3">
    <source>
        <dbReference type="ARBA" id="ARBA00022692"/>
    </source>
</evidence>
<dbReference type="EMBL" id="RJJG01000003">
    <property type="protein sequence ID" value="RNI09816.1"/>
    <property type="molecule type" value="Genomic_DNA"/>
</dbReference>
<dbReference type="Proteomes" id="UP000186879">
    <property type="component" value="Chromosome"/>
</dbReference>
<dbReference type="InterPro" id="IPR051790">
    <property type="entry name" value="Cytochrome_c-biogenesis_DsbD"/>
</dbReference>
<dbReference type="Proteomes" id="UP000267921">
    <property type="component" value="Unassembled WGS sequence"/>
</dbReference>
<dbReference type="RefSeq" id="WP_072561564.1">
    <property type="nucleotide sequence ID" value="NZ_CP017921.1"/>
</dbReference>
<reference evidence="8 11" key="1">
    <citation type="submission" date="2016-10" db="EMBL/GenBank/DDBJ databases">
        <title>Methanohalophilus halophilus.</title>
        <authorList>
            <person name="L'haridon S."/>
        </authorList>
    </citation>
    <scope>NUCLEOTIDE SEQUENCE [LARGE SCALE GENOMIC DNA]</scope>
    <source>
        <strain evidence="8 11">Z-7982</strain>
    </source>
</reference>
<feature type="transmembrane region" description="Helical" evidence="6">
    <location>
        <begin position="6"/>
        <end position="32"/>
    </location>
</feature>
<feature type="transmembrane region" description="Helical" evidence="6">
    <location>
        <begin position="148"/>
        <end position="171"/>
    </location>
</feature>
<accession>A0A1L3Q2N1</accession>
<evidence type="ECO:0000259" key="7">
    <source>
        <dbReference type="Pfam" id="PF02683"/>
    </source>
</evidence>
<dbReference type="AlphaFoldDB" id="A0A1L3Q2N1"/>
<keyword evidence="4 6" id="KW-1133">Transmembrane helix</keyword>
<dbReference type="InterPro" id="IPR003834">
    <property type="entry name" value="Cyt_c_assmbl_TM_dom"/>
</dbReference>
<dbReference type="EMBL" id="FNMU01000003">
    <property type="protein sequence ID" value="SDW58279.1"/>
    <property type="molecule type" value="Genomic_DNA"/>
</dbReference>
<protein>
    <submittedName>
        <fullName evidence="8 9">Cytochrome C biogenesis protein</fullName>
    </submittedName>
    <submittedName>
        <fullName evidence="10">Cytochrome c-type biogenesis protein</fullName>
    </submittedName>
</protein>
<dbReference type="OrthoDB" id="115386at2157"/>
<evidence type="ECO:0000313" key="8">
    <source>
        <dbReference type="EMBL" id="APH39128.1"/>
    </source>
</evidence>
<gene>
    <name evidence="8" type="ORF">BHR79_06275</name>
    <name evidence="9" type="ORF">EFE40_03980</name>
    <name evidence="10" type="ORF">SAMN04515625_1256</name>
</gene>
<sequence>MVTDNITPIAIFVAGIVSIASPCVFPLLPALFASSTDRGRFRPLAIVVGLCISFVLMGIVTSAFGYALRDYLAYLNILAAAVIIGFGIIMVSNVEIFNIFSKISVPASANRGVSGGLLLGLSLGVVWLPCIGPILGAVLTRIAVEGNIYYGAAMLSVYSLGFAIPMLLVAYSAHFTGNFGNVAKYQNYIKKGAGLVLIIAGIWMLSINPFVTF</sequence>
<comment type="subcellular location">
    <subcellularLocation>
        <location evidence="1">Membrane</location>
        <topology evidence="1">Multi-pass membrane protein</topology>
    </subcellularLocation>
</comment>
<name>A0A1L3Q2N1_9EURY</name>
<dbReference type="EMBL" id="CP017921">
    <property type="protein sequence ID" value="APH39128.1"/>
    <property type="molecule type" value="Genomic_DNA"/>
</dbReference>
<evidence type="ECO:0000256" key="1">
    <source>
        <dbReference type="ARBA" id="ARBA00004141"/>
    </source>
</evidence>
<evidence type="ECO:0000313" key="12">
    <source>
        <dbReference type="Proteomes" id="UP000198669"/>
    </source>
</evidence>
<proteinExistence type="inferred from homology"/>
<dbReference type="STRING" id="2177.BHR79_06275"/>
<keyword evidence="11" id="KW-1185">Reference proteome</keyword>
<dbReference type="PANTHER" id="PTHR31272">
    <property type="entry name" value="CYTOCHROME C-TYPE BIOGENESIS PROTEIN HI_1454-RELATED"/>
    <property type="match status" value="1"/>
</dbReference>
<evidence type="ECO:0000256" key="5">
    <source>
        <dbReference type="ARBA" id="ARBA00023136"/>
    </source>
</evidence>
<dbReference type="GO" id="GO:0017004">
    <property type="term" value="P:cytochrome complex assembly"/>
    <property type="evidence" value="ECO:0007669"/>
    <property type="project" value="InterPro"/>
</dbReference>
<reference evidence="10 12" key="2">
    <citation type="submission" date="2016-10" db="EMBL/GenBank/DDBJ databases">
        <authorList>
            <person name="de Groot N.N."/>
        </authorList>
    </citation>
    <scope>NUCLEOTIDE SEQUENCE [LARGE SCALE GENOMIC DNA]</scope>
    <source>
        <strain evidence="10 12">Z-7982</strain>
    </source>
</reference>
<evidence type="ECO:0000256" key="2">
    <source>
        <dbReference type="ARBA" id="ARBA00006143"/>
    </source>
</evidence>
<organism evidence="8 11">
    <name type="scientific">Methanohalophilus halophilus</name>
    <dbReference type="NCBI Taxonomy" id="2177"/>
    <lineage>
        <taxon>Archaea</taxon>
        <taxon>Methanobacteriati</taxon>
        <taxon>Methanobacteriota</taxon>
        <taxon>Stenosarchaea group</taxon>
        <taxon>Methanomicrobia</taxon>
        <taxon>Methanosarcinales</taxon>
        <taxon>Methanosarcinaceae</taxon>
        <taxon>Methanohalophilus</taxon>
    </lineage>
</organism>